<evidence type="ECO:0000313" key="3">
    <source>
        <dbReference type="EMBL" id="SDB52875.1"/>
    </source>
</evidence>
<feature type="compositionally biased region" description="Low complexity" evidence="1">
    <location>
        <begin position="40"/>
        <end position="61"/>
    </location>
</feature>
<dbReference type="AlphaFoldDB" id="A0A1G6E7G7"/>
<evidence type="ECO:0000256" key="1">
    <source>
        <dbReference type="SAM" id="MobiDB-lite"/>
    </source>
</evidence>
<gene>
    <name evidence="3" type="ORF">SAMN02982931_04170</name>
</gene>
<dbReference type="EMBL" id="FMXQ01000010">
    <property type="protein sequence ID" value="SDB52875.1"/>
    <property type="molecule type" value="Genomic_DNA"/>
</dbReference>
<accession>A0A1G6E7G7</accession>
<dbReference type="Proteomes" id="UP000199071">
    <property type="component" value="Unassembled WGS sequence"/>
</dbReference>
<keyword evidence="2" id="KW-0732">Signal</keyword>
<feature type="region of interest" description="Disordered" evidence="1">
    <location>
        <begin position="39"/>
        <end position="61"/>
    </location>
</feature>
<protein>
    <submittedName>
        <fullName evidence="3">Uncharacterized protein</fullName>
    </submittedName>
</protein>
<proteinExistence type="predicted"/>
<feature type="signal peptide" evidence="2">
    <location>
        <begin position="1"/>
        <end position="19"/>
    </location>
</feature>
<dbReference type="RefSeq" id="WP_090879622.1">
    <property type="nucleotide sequence ID" value="NZ_FMXQ01000010.1"/>
</dbReference>
<name>A0A1G6E7G7_9HYPH</name>
<sequence length="95" mass="10130">MFRLLLVLIIAAAALPLLVESTTSPCEALERRLAQAESRAAGTSPLSSLLPSPAPQPSGSGMATVAVRERYPDLPPTAACYIVYYETYYRSIVGS</sequence>
<keyword evidence="4" id="KW-1185">Reference proteome</keyword>
<feature type="chain" id="PRO_5011591300" evidence="2">
    <location>
        <begin position="20"/>
        <end position="95"/>
    </location>
</feature>
<evidence type="ECO:0000313" key="4">
    <source>
        <dbReference type="Proteomes" id="UP000199071"/>
    </source>
</evidence>
<dbReference type="STRING" id="665467.SAMN02982931_04170"/>
<organism evidence="3 4">
    <name type="scientific">Bauldia litoralis</name>
    <dbReference type="NCBI Taxonomy" id="665467"/>
    <lineage>
        <taxon>Bacteria</taxon>
        <taxon>Pseudomonadati</taxon>
        <taxon>Pseudomonadota</taxon>
        <taxon>Alphaproteobacteria</taxon>
        <taxon>Hyphomicrobiales</taxon>
        <taxon>Kaistiaceae</taxon>
        <taxon>Bauldia</taxon>
    </lineage>
</organism>
<evidence type="ECO:0000256" key="2">
    <source>
        <dbReference type="SAM" id="SignalP"/>
    </source>
</evidence>
<reference evidence="3 4" key="1">
    <citation type="submission" date="2016-10" db="EMBL/GenBank/DDBJ databases">
        <authorList>
            <person name="de Groot N.N."/>
        </authorList>
    </citation>
    <scope>NUCLEOTIDE SEQUENCE [LARGE SCALE GENOMIC DNA]</scope>
    <source>
        <strain evidence="3 4">ATCC 35022</strain>
    </source>
</reference>